<evidence type="ECO:0000313" key="9">
    <source>
        <dbReference type="EMBL" id="CBK21258.2"/>
    </source>
</evidence>
<dbReference type="InParanoid" id="D8LZL9"/>
<dbReference type="Pfam" id="PF00246">
    <property type="entry name" value="Peptidase_M14"/>
    <property type="match status" value="1"/>
</dbReference>
<keyword evidence="6" id="KW-0482">Metalloprotease</keyword>
<dbReference type="PANTHER" id="PTHR11705">
    <property type="entry name" value="PROTEASE FAMILY M14 CARBOXYPEPTIDASE A,B"/>
    <property type="match status" value="1"/>
</dbReference>
<evidence type="ECO:0000256" key="4">
    <source>
        <dbReference type="ARBA" id="ARBA00022801"/>
    </source>
</evidence>
<evidence type="ECO:0000256" key="5">
    <source>
        <dbReference type="ARBA" id="ARBA00022833"/>
    </source>
</evidence>
<dbReference type="GO" id="GO:0008270">
    <property type="term" value="F:zinc ion binding"/>
    <property type="evidence" value="ECO:0007669"/>
    <property type="project" value="InterPro"/>
</dbReference>
<evidence type="ECO:0000256" key="3">
    <source>
        <dbReference type="ARBA" id="ARBA00022670"/>
    </source>
</evidence>
<dbReference type="Proteomes" id="UP000008312">
    <property type="component" value="Unassembled WGS sequence"/>
</dbReference>
<evidence type="ECO:0000313" key="10">
    <source>
        <dbReference type="Proteomes" id="UP000008312"/>
    </source>
</evidence>
<dbReference type="PROSITE" id="PS52035">
    <property type="entry name" value="PEPTIDASE_M14"/>
    <property type="match status" value="1"/>
</dbReference>
<feature type="active site" description="Proton donor/acceptor" evidence="7">
    <location>
        <position position="182"/>
    </location>
</feature>
<dbReference type="GO" id="GO:0005615">
    <property type="term" value="C:extracellular space"/>
    <property type="evidence" value="ECO:0007669"/>
    <property type="project" value="TreeGrafter"/>
</dbReference>
<accession>D8LZL9</accession>
<dbReference type="SMART" id="SM00631">
    <property type="entry name" value="Zn_pept"/>
    <property type="match status" value="1"/>
</dbReference>
<comment type="similarity">
    <text evidence="2 7">Belongs to the peptidase M14 family.</text>
</comment>
<dbReference type="OrthoDB" id="3626597at2759"/>
<proteinExistence type="inferred from homology"/>
<feature type="domain" description="Peptidase M14" evidence="8">
    <location>
        <begin position="1"/>
        <end position="211"/>
    </location>
</feature>
<organism evidence="9">
    <name type="scientific">Blastocystis hominis</name>
    <dbReference type="NCBI Taxonomy" id="12968"/>
    <lineage>
        <taxon>Eukaryota</taxon>
        <taxon>Sar</taxon>
        <taxon>Stramenopiles</taxon>
        <taxon>Bigyra</taxon>
        <taxon>Opalozoa</taxon>
        <taxon>Opalinata</taxon>
        <taxon>Blastocystidae</taxon>
        <taxon>Blastocystis</taxon>
    </lineage>
</organism>
<dbReference type="GO" id="GO:0004181">
    <property type="term" value="F:metallocarboxypeptidase activity"/>
    <property type="evidence" value="ECO:0007669"/>
    <property type="project" value="InterPro"/>
</dbReference>
<keyword evidence="4" id="KW-0378">Hydrolase</keyword>
<evidence type="ECO:0000259" key="8">
    <source>
        <dbReference type="PROSITE" id="PS52035"/>
    </source>
</evidence>
<dbReference type="PANTHER" id="PTHR11705:SF143">
    <property type="entry name" value="SLL0236 PROTEIN"/>
    <property type="match status" value="1"/>
</dbReference>
<dbReference type="SUPFAM" id="SSF53187">
    <property type="entry name" value="Zn-dependent exopeptidases"/>
    <property type="match status" value="1"/>
</dbReference>
<dbReference type="InterPro" id="IPR000834">
    <property type="entry name" value="Peptidase_M14"/>
</dbReference>
<dbReference type="GO" id="GO:0006508">
    <property type="term" value="P:proteolysis"/>
    <property type="evidence" value="ECO:0007669"/>
    <property type="project" value="UniProtKB-KW"/>
</dbReference>
<keyword evidence="5" id="KW-0862">Zinc</keyword>
<keyword evidence="10" id="KW-1185">Reference proteome</keyword>
<evidence type="ECO:0000256" key="2">
    <source>
        <dbReference type="ARBA" id="ARBA00005988"/>
    </source>
</evidence>
<evidence type="ECO:0000256" key="6">
    <source>
        <dbReference type="ARBA" id="ARBA00023049"/>
    </source>
</evidence>
<evidence type="ECO:0000256" key="1">
    <source>
        <dbReference type="ARBA" id="ARBA00001947"/>
    </source>
</evidence>
<sequence length="321" mass="36604">MVWVIPSLNPDTYDRNVLQFEKTQRYGMRRKNQHPVCSKSILYMDNGVDLNRNFPVCFAIDKEGSSPDVCSEIYRGPKPLSEPETQAIPAFLRLLPFPPTLALSLHAFGRSVLHPFSCQSLASTLNSTMLHLFKHGTRSILSNIPHKYTTGQAWEIPGLYSVNGDAADYLFHAHSILSFNVELPPDYPPKNEYLSFWPPRQDHVQEANLLLWNALKLSGCDLVIENNQNQRYEKPKSKMNLREDEKHENENRNRHDNALVFRITVFISRFVFTIERGLSCLFESSSSMGFRIVPMESSLASRFDRASVSSSVQSSILFAGF</sequence>
<dbReference type="Gene3D" id="3.40.630.10">
    <property type="entry name" value="Zn peptidases"/>
    <property type="match status" value="1"/>
</dbReference>
<dbReference type="EMBL" id="FN668641">
    <property type="protein sequence ID" value="CBK21258.2"/>
    <property type="molecule type" value="Genomic_DNA"/>
</dbReference>
<keyword evidence="3" id="KW-0645">Protease</keyword>
<protein>
    <recommendedName>
        <fullName evidence="8">Peptidase M14 domain-containing protein</fullName>
    </recommendedName>
</protein>
<gene>
    <name evidence="9" type="ORF">GSBLH_T00001442001</name>
</gene>
<dbReference type="GeneID" id="24918698"/>
<dbReference type="AlphaFoldDB" id="D8LZL9"/>
<dbReference type="RefSeq" id="XP_012895306.1">
    <property type="nucleotide sequence ID" value="XM_013039852.1"/>
</dbReference>
<reference evidence="9" key="1">
    <citation type="submission" date="2010-02" db="EMBL/GenBank/DDBJ databases">
        <title>Sequencing and annotation of the Blastocystis hominis genome.</title>
        <authorList>
            <person name="Wincker P."/>
        </authorList>
    </citation>
    <scope>NUCLEOTIDE SEQUENCE</scope>
    <source>
        <strain evidence="9">Singapore isolate B</strain>
    </source>
</reference>
<name>D8LZL9_BLAHO</name>
<comment type="cofactor">
    <cofactor evidence="1">
        <name>Zn(2+)</name>
        <dbReference type="ChEBI" id="CHEBI:29105"/>
    </cofactor>
</comment>
<evidence type="ECO:0000256" key="7">
    <source>
        <dbReference type="PROSITE-ProRule" id="PRU01379"/>
    </source>
</evidence>